<dbReference type="Pfam" id="PF14223">
    <property type="entry name" value="Retrotran_gag_2"/>
    <property type="match status" value="1"/>
</dbReference>
<sequence>MDKDLWDIVEATTKPPMPEGDEIAFKAWSKKNALALYLIRESCGSNKFPLIGKIREAKKAWDTLAERSKPGTDSTISPFYGKYTRSNVLK</sequence>
<protein>
    <submittedName>
        <fullName evidence="1">Uncharacterized protein</fullName>
    </submittedName>
</protein>
<dbReference type="EMBL" id="PKMF04000388">
    <property type="protein sequence ID" value="KAK7834306.1"/>
    <property type="molecule type" value="Genomic_DNA"/>
</dbReference>
<dbReference type="Proteomes" id="UP000237347">
    <property type="component" value="Unassembled WGS sequence"/>
</dbReference>
<gene>
    <name evidence="1" type="ORF">CFP56_024742</name>
</gene>
<comment type="caution">
    <text evidence="1">The sequence shown here is derived from an EMBL/GenBank/DDBJ whole genome shotgun (WGS) entry which is preliminary data.</text>
</comment>
<proteinExistence type="predicted"/>
<dbReference type="AlphaFoldDB" id="A0AAW0K8I5"/>
<reference evidence="1 2" key="1">
    <citation type="journal article" date="2018" name="Sci. Data">
        <title>The draft genome sequence of cork oak.</title>
        <authorList>
            <person name="Ramos A.M."/>
            <person name="Usie A."/>
            <person name="Barbosa P."/>
            <person name="Barros P.M."/>
            <person name="Capote T."/>
            <person name="Chaves I."/>
            <person name="Simoes F."/>
            <person name="Abreu I."/>
            <person name="Carrasquinho I."/>
            <person name="Faro C."/>
            <person name="Guimaraes J.B."/>
            <person name="Mendonca D."/>
            <person name="Nobrega F."/>
            <person name="Rodrigues L."/>
            <person name="Saibo N.J.M."/>
            <person name="Varela M.C."/>
            <person name="Egas C."/>
            <person name="Matos J."/>
            <person name="Miguel C.M."/>
            <person name="Oliveira M.M."/>
            <person name="Ricardo C.P."/>
            <person name="Goncalves S."/>
        </authorList>
    </citation>
    <scope>NUCLEOTIDE SEQUENCE [LARGE SCALE GENOMIC DNA]</scope>
    <source>
        <strain evidence="2">cv. HL8</strain>
    </source>
</reference>
<evidence type="ECO:0000313" key="2">
    <source>
        <dbReference type="Proteomes" id="UP000237347"/>
    </source>
</evidence>
<organism evidence="1 2">
    <name type="scientific">Quercus suber</name>
    <name type="common">Cork oak</name>
    <dbReference type="NCBI Taxonomy" id="58331"/>
    <lineage>
        <taxon>Eukaryota</taxon>
        <taxon>Viridiplantae</taxon>
        <taxon>Streptophyta</taxon>
        <taxon>Embryophyta</taxon>
        <taxon>Tracheophyta</taxon>
        <taxon>Spermatophyta</taxon>
        <taxon>Magnoliopsida</taxon>
        <taxon>eudicotyledons</taxon>
        <taxon>Gunneridae</taxon>
        <taxon>Pentapetalae</taxon>
        <taxon>rosids</taxon>
        <taxon>fabids</taxon>
        <taxon>Fagales</taxon>
        <taxon>Fagaceae</taxon>
        <taxon>Quercus</taxon>
    </lineage>
</organism>
<name>A0AAW0K8I5_QUESU</name>
<keyword evidence="2" id="KW-1185">Reference proteome</keyword>
<accession>A0AAW0K8I5</accession>
<evidence type="ECO:0000313" key="1">
    <source>
        <dbReference type="EMBL" id="KAK7834306.1"/>
    </source>
</evidence>